<evidence type="ECO:0000256" key="5">
    <source>
        <dbReference type="ARBA" id="ARBA00022641"/>
    </source>
</evidence>
<comment type="PTM">
    <text evidence="9">Sulfation is important for activity and for the binding to a putative membrane receptor.</text>
</comment>
<dbReference type="AlphaFoldDB" id="A0ABC8L8J5"/>
<comment type="PTM">
    <text evidence="9">PSK-alpha is produced by endopeptidase digestion. PSK-beta is produced from PSK-alpha by exopeptidase digestion.</text>
</comment>
<evidence type="ECO:0000256" key="7">
    <source>
        <dbReference type="ARBA" id="ARBA00022782"/>
    </source>
</evidence>
<organism evidence="12 13">
    <name type="scientific">Eruca vesicaria subsp. sativa</name>
    <name type="common">Garden rocket</name>
    <name type="synonym">Eruca sativa</name>
    <dbReference type="NCBI Taxonomy" id="29727"/>
    <lineage>
        <taxon>Eukaryota</taxon>
        <taxon>Viridiplantae</taxon>
        <taxon>Streptophyta</taxon>
        <taxon>Embryophyta</taxon>
        <taxon>Tracheophyta</taxon>
        <taxon>Spermatophyta</taxon>
        <taxon>Magnoliopsida</taxon>
        <taxon>eudicotyledons</taxon>
        <taxon>Gunneridae</taxon>
        <taxon>Pentapetalae</taxon>
        <taxon>rosids</taxon>
        <taxon>malvids</taxon>
        <taxon>Brassicales</taxon>
        <taxon>Brassicaceae</taxon>
        <taxon>Brassiceae</taxon>
        <taxon>Eruca</taxon>
    </lineage>
</organism>
<feature type="compositionally biased region" description="Basic and acidic residues" evidence="10">
    <location>
        <begin position="79"/>
        <end position="88"/>
    </location>
</feature>
<evidence type="ECO:0000256" key="3">
    <source>
        <dbReference type="ARBA" id="ARBA00022473"/>
    </source>
</evidence>
<comment type="function">
    <text evidence="9">Promotes plant cell differentiation, organogenesis and somatic embryogenesis as well as cell proliferation.</text>
</comment>
<evidence type="ECO:0000256" key="9">
    <source>
        <dbReference type="RuleBase" id="RU368031"/>
    </source>
</evidence>
<evidence type="ECO:0000256" key="6">
    <source>
        <dbReference type="ARBA" id="ARBA00022729"/>
    </source>
</evidence>
<evidence type="ECO:0000256" key="8">
    <source>
        <dbReference type="ARBA" id="ARBA00023030"/>
    </source>
</evidence>
<keyword evidence="7 9" id="KW-0221">Differentiation</keyword>
<proteinExistence type="inferred from homology"/>
<protein>
    <recommendedName>
        <fullName evidence="9">Phytosulfokine</fullName>
    </recommendedName>
    <component>
        <recommendedName>
            <fullName evidence="9">Phytosulfokine-alpha</fullName>
            <shortName evidence="9">PSK-alpha</shortName>
            <shortName evidence="9">Phytosulfokine-a</shortName>
        </recommendedName>
    </component>
    <component>
        <recommendedName>
            <fullName evidence="9">Phytosulfokine-beta</fullName>
            <shortName evidence="9">PSK-beta</shortName>
            <shortName evidence="9">Phytosulfokine-b</shortName>
        </recommendedName>
    </component>
</protein>
<dbReference type="GO" id="GO:0008083">
    <property type="term" value="F:growth factor activity"/>
    <property type="evidence" value="ECO:0007669"/>
    <property type="project" value="UniProtKB-UniRule"/>
</dbReference>
<feature type="region of interest" description="Disordered" evidence="10">
    <location>
        <begin position="73"/>
        <end position="96"/>
    </location>
</feature>
<keyword evidence="6 9" id="KW-0732">Signal</keyword>
<keyword evidence="11" id="KW-1133">Transmembrane helix</keyword>
<dbReference type="Pfam" id="PF06404">
    <property type="entry name" value="PSK"/>
    <property type="match status" value="1"/>
</dbReference>
<feature type="transmembrane region" description="Helical" evidence="11">
    <location>
        <begin position="37"/>
        <end position="60"/>
    </location>
</feature>
<evidence type="ECO:0000313" key="12">
    <source>
        <dbReference type="EMBL" id="CAH8376704.1"/>
    </source>
</evidence>
<keyword evidence="13" id="KW-1185">Reference proteome</keyword>
<dbReference type="PANTHER" id="PTHR33285">
    <property type="entry name" value="PHYTOSULFOKINES 3"/>
    <property type="match status" value="1"/>
</dbReference>
<evidence type="ECO:0000256" key="10">
    <source>
        <dbReference type="SAM" id="MobiDB-lite"/>
    </source>
</evidence>
<name>A0ABC8L8J5_ERUVS</name>
<comment type="similarity">
    <text evidence="2 9">Belongs to the phytosulfokine family.</text>
</comment>
<keyword evidence="5 9" id="KW-0765">Sulfation</keyword>
<dbReference type="Proteomes" id="UP001642260">
    <property type="component" value="Unassembled WGS sequence"/>
</dbReference>
<evidence type="ECO:0000256" key="4">
    <source>
        <dbReference type="ARBA" id="ARBA00022525"/>
    </source>
</evidence>
<keyword evidence="11" id="KW-0472">Membrane</keyword>
<comment type="subcellular location">
    <subcellularLocation>
        <location evidence="1 9">Secreted</location>
    </subcellularLocation>
</comment>
<dbReference type="GO" id="GO:0008283">
    <property type="term" value="P:cell population proliferation"/>
    <property type="evidence" value="ECO:0007669"/>
    <property type="project" value="UniProtKB-UniRule"/>
</dbReference>
<keyword evidence="11" id="KW-0812">Transmembrane</keyword>
<comment type="caution">
    <text evidence="12">The sequence shown here is derived from an EMBL/GenBank/DDBJ whole genome shotgun (WGS) entry which is preliminary data.</text>
</comment>
<sequence length="125" mass="14232">MVHIRQHLTVCQPVFLYKFTFLTSSSLHPILNIYQQFSISLLFAINMAKFTTIFIIALLLCSTLTYAARLTPTTTTASSREDSVKVTEGDNTEEESCKGIGEEECLIRRTLVAHTDYIYTQNHKH</sequence>
<keyword evidence="3 9" id="KW-0217">Developmental protein</keyword>
<dbReference type="EMBL" id="CAKOAT010466265">
    <property type="protein sequence ID" value="CAH8376704.1"/>
    <property type="molecule type" value="Genomic_DNA"/>
</dbReference>
<evidence type="ECO:0000313" key="13">
    <source>
        <dbReference type="Proteomes" id="UP001642260"/>
    </source>
</evidence>
<dbReference type="GO" id="GO:0030154">
    <property type="term" value="P:cell differentiation"/>
    <property type="evidence" value="ECO:0007669"/>
    <property type="project" value="UniProtKB-UniRule"/>
</dbReference>
<dbReference type="PANTHER" id="PTHR33285:SF55">
    <property type="entry name" value="PHYTOSULFOKINES 3"/>
    <property type="match status" value="1"/>
</dbReference>
<accession>A0ABC8L8J5</accession>
<evidence type="ECO:0000256" key="11">
    <source>
        <dbReference type="SAM" id="Phobius"/>
    </source>
</evidence>
<evidence type="ECO:0000256" key="2">
    <source>
        <dbReference type="ARBA" id="ARBA00010781"/>
    </source>
</evidence>
<keyword evidence="8 9" id="KW-0339">Growth factor</keyword>
<reference evidence="12 13" key="1">
    <citation type="submission" date="2022-03" db="EMBL/GenBank/DDBJ databases">
        <authorList>
            <person name="Macdonald S."/>
            <person name="Ahmed S."/>
            <person name="Newling K."/>
        </authorList>
    </citation>
    <scope>NUCLEOTIDE SEQUENCE [LARGE SCALE GENOMIC DNA]</scope>
</reference>
<gene>
    <name evidence="12" type="ORF">ERUC_LOCUS32425</name>
</gene>
<evidence type="ECO:0000256" key="1">
    <source>
        <dbReference type="ARBA" id="ARBA00004613"/>
    </source>
</evidence>
<keyword evidence="4 9" id="KW-0964">Secreted</keyword>
<dbReference type="GO" id="GO:0005576">
    <property type="term" value="C:extracellular region"/>
    <property type="evidence" value="ECO:0007669"/>
    <property type="project" value="UniProtKB-SubCell"/>
</dbReference>
<dbReference type="InterPro" id="IPR009438">
    <property type="entry name" value="Phytosulfokine"/>
</dbReference>